<protein>
    <submittedName>
        <fullName evidence="3">DNA repair protein RAD51 homolog 4</fullName>
    </submittedName>
</protein>
<dbReference type="Gene3D" id="3.40.50.300">
    <property type="entry name" value="P-loop containing nucleotide triphosphate hydrolases"/>
    <property type="match status" value="1"/>
</dbReference>
<evidence type="ECO:0000313" key="3">
    <source>
        <dbReference type="EMBL" id="JAP57685.1"/>
    </source>
</evidence>
<gene>
    <name evidence="3" type="primary">RA51D</name>
    <name evidence="3" type="ORF">TR114595</name>
</gene>
<dbReference type="EMBL" id="GEEE01005540">
    <property type="protein sequence ID" value="JAP57685.1"/>
    <property type="molecule type" value="Transcribed_RNA"/>
</dbReference>
<reference evidence="3" key="1">
    <citation type="submission" date="2016-01" db="EMBL/GenBank/DDBJ databases">
        <title>Reference transcriptome for the parasite Schistocephalus solidus: insights into the molecular evolution of parasitism.</title>
        <authorList>
            <person name="Hebert F.O."/>
            <person name="Grambauer S."/>
            <person name="Barber I."/>
            <person name="Landry C.R."/>
            <person name="Aubin-Horth N."/>
        </authorList>
    </citation>
    <scope>NUCLEOTIDE SEQUENCE</scope>
</reference>
<evidence type="ECO:0000256" key="1">
    <source>
        <dbReference type="ARBA" id="ARBA00004123"/>
    </source>
</evidence>
<comment type="subcellular location">
    <subcellularLocation>
        <location evidence="1">Nucleus</location>
    </subcellularLocation>
</comment>
<organism evidence="3">
    <name type="scientific">Schistocephalus solidus</name>
    <name type="common">Tapeworm</name>
    <dbReference type="NCBI Taxonomy" id="70667"/>
    <lineage>
        <taxon>Eukaryota</taxon>
        <taxon>Metazoa</taxon>
        <taxon>Spiralia</taxon>
        <taxon>Lophotrochozoa</taxon>
        <taxon>Platyhelminthes</taxon>
        <taxon>Cestoda</taxon>
        <taxon>Eucestoda</taxon>
        <taxon>Diphyllobothriidea</taxon>
        <taxon>Diphyllobothriidae</taxon>
        <taxon>Schistocephalus</taxon>
    </lineage>
</organism>
<dbReference type="GO" id="GO:0033063">
    <property type="term" value="C:Rad51B-Rad51C-Rad51D-XRCC2 complex"/>
    <property type="evidence" value="ECO:0007669"/>
    <property type="project" value="TreeGrafter"/>
</dbReference>
<dbReference type="PANTHER" id="PTHR46457">
    <property type="entry name" value="DNA REPAIR PROTEIN RAD51 HOMOLOG 4"/>
    <property type="match status" value="1"/>
</dbReference>
<accession>A0A0X3Q0M7</accession>
<dbReference type="AlphaFoldDB" id="A0A0X3Q0M7"/>
<dbReference type="GO" id="GO:0005815">
    <property type="term" value="C:microtubule organizing center"/>
    <property type="evidence" value="ECO:0007669"/>
    <property type="project" value="TreeGrafter"/>
</dbReference>
<dbReference type="PANTHER" id="PTHR46457:SF1">
    <property type="entry name" value="DNA REPAIR PROTEIN RAD51 HOMOLOG 4"/>
    <property type="match status" value="1"/>
</dbReference>
<name>A0A0X3Q0M7_SCHSO</name>
<dbReference type="GO" id="GO:0003697">
    <property type="term" value="F:single-stranded DNA binding"/>
    <property type="evidence" value="ECO:0007669"/>
    <property type="project" value="TreeGrafter"/>
</dbReference>
<dbReference type="GO" id="GO:0008094">
    <property type="term" value="F:ATP-dependent activity, acting on DNA"/>
    <property type="evidence" value="ECO:0007669"/>
    <property type="project" value="TreeGrafter"/>
</dbReference>
<dbReference type="GO" id="GO:0005657">
    <property type="term" value="C:replication fork"/>
    <property type="evidence" value="ECO:0007669"/>
    <property type="project" value="TreeGrafter"/>
</dbReference>
<dbReference type="InterPro" id="IPR051988">
    <property type="entry name" value="HRR_RAD51_Paralog"/>
</dbReference>
<sequence>MASRLAQIVESRLKPHSSPENVLVMTRHCLARVRRQLTPQVQHLTNALIQTRQRIALAASRREQRQTPCGPILAATQSQPTPAAATTTEDWLFYSNLQLIVVDNITAPFAPFTAGFAAEATCHLVQVIAELKRLTADLHIALLVVNNIRYSWSTNRACLGDLWARVPHTSLRMYPVLAPTLRSGVRLIKSQRCKTSTEADAAAPSSCVIDFSEC</sequence>
<dbReference type="GO" id="GO:0000723">
    <property type="term" value="P:telomere maintenance"/>
    <property type="evidence" value="ECO:0007669"/>
    <property type="project" value="TreeGrafter"/>
</dbReference>
<dbReference type="InterPro" id="IPR027417">
    <property type="entry name" value="P-loop_NTPase"/>
</dbReference>
<dbReference type="GO" id="GO:0000724">
    <property type="term" value="P:double-strand break repair via homologous recombination"/>
    <property type="evidence" value="ECO:0007669"/>
    <property type="project" value="TreeGrafter"/>
</dbReference>
<dbReference type="GO" id="GO:0042148">
    <property type="term" value="P:DNA strand invasion"/>
    <property type="evidence" value="ECO:0007669"/>
    <property type="project" value="TreeGrafter"/>
</dbReference>
<proteinExistence type="predicted"/>
<evidence type="ECO:0000256" key="2">
    <source>
        <dbReference type="ARBA" id="ARBA00023242"/>
    </source>
</evidence>
<keyword evidence="2" id="KW-0539">Nucleus</keyword>
<dbReference type="GO" id="GO:0000400">
    <property type="term" value="F:four-way junction DNA binding"/>
    <property type="evidence" value="ECO:0007669"/>
    <property type="project" value="TreeGrafter"/>
</dbReference>
<dbReference type="GO" id="GO:0007131">
    <property type="term" value="P:reciprocal meiotic recombination"/>
    <property type="evidence" value="ECO:0007669"/>
    <property type="project" value="TreeGrafter"/>
</dbReference>